<dbReference type="PROSITE" id="PS00063">
    <property type="entry name" value="ALDOKETO_REDUCTASE_3"/>
    <property type="match status" value="1"/>
</dbReference>
<dbReference type="GO" id="GO:0016491">
    <property type="term" value="F:oxidoreductase activity"/>
    <property type="evidence" value="ECO:0007669"/>
    <property type="project" value="InterPro"/>
</dbReference>
<evidence type="ECO:0000256" key="1">
    <source>
        <dbReference type="PIRSR" id="PIRSR000097-1"/>
    </source>
</evidence>
<evidence type="ECO:0000259" key="4">
    <source>
        <dbReference type="Pfam" id="PF00248"/>
    </source>
</evidence>
<dbReference type="RefSeq" id="XP_030760209.1">
    <property type="nucleotide sequence ID" value="XM_030904349.1"/>
</dbReference>
<feature type="site" description="Lowers pKa of active site Tyr" evidence="3">
    <location>
        <position position="81"/>
    </location>
</feature>
<dbReference type="InterPro" id="IPR036812">
    <property type="entry name" value="NAD(P)_OxRdtase_dom_sf"/>
</dbReference>
<dbReference type="InterPro" id="IPR018170">
    <property type="entry name" value="Aldo/ket_reductase_CS"/>
</dbReference>
<dbReference type="Pfam" id="PF00248">
    <property type="entry name" value="Aldo_ket_red"/>
    <property type="match status" value="1"/>
</dbReference>
<name>A0A6J2YAH9_SITOR</name>
<feature type="active site" description="Proton donor" evidence="1">
    <location>
        <position position="52"/>
    </location>
</feature>
<organism evidence="5 6">
    <name type="scientific">Sitophilus oryzae</name>
    <name type="common">Rice weevil</name>
    <name type="synonym">Curculio oryzae</name>
    <dbReference type="NCBI Taxonomy" id="7048"/>
    <lineage>
        <taxon>Eukaryota</taxon>
        <taxon>Metazoa</taxon>
        <taxon>Ecdysozoa</taxon>
        <taxon>Arthropoda</taxon>
        <taxon>Hexapoda</taxon>
        <taxon>Insecta</taxon>
        <taxon>Pterygota</taxon>
        <taxon>Neoptera</taxon>
        <taxon>Endopterygota</taxon>
        <taxon>Coleoptera</taxon>
        <taxon>Polyphaga</taxon>
        <taxon>Cucujiformia</taxon>
        <taxon>Curculionidae</taxon>
        <taxon>Dryophthorinae</taxon>
        <taxon>Sitophilus</taxon>
    </lineage>
</organism>
<dbReference type="PANTHER" id="PTHR11732">
    <property type="entry name" value="ALDO/KETO REDUCTASE"/>
    <property type="match status" value="1"/>
</dbReference>
<proteinExistence type="predicted"/>
<reference evidence="6" key="1">
    <citation type="submission" date="2025-08" db="UniProtKB">
        <authorList>
            <consortium name="RefSeq"/>
        </authorList>
    </citation>
    <scope>IDENTIFICATION</scope>
    <source>
        <tissue evidence="6">Gonads</tissue>
    </source>
</reference>
<dbReference type="GeneID" id="115885433"/>
<dbReference type="InParanoid" id="A0A6J2YAH9"/>
<accession>A0A6J2YAH9</accession>
<protein>
    <submittedName>
        <fullName evidence="6">Aldose reductase-like isoform X1</fullName>
    </submittedName>
</protein>
<dbReference type="OrthoDB" id="416253at2759"/>
<dbReference type="PROSITE" id="PS00798">
    <property type="entry name" value="ALDOKETO_REDUCTASE_1"/>
    <property type="match status" value="1"/>
</dbReference>
<evidence type="ECO:0000256" key="2">
    <source>
        <dbReference type="PIRSR" id="PIRSR000097-2"/>
    </source>
</evidence>
<feature type="domain" description="NADP-dependent oxidoreductase" evidence="4">
    <location>
        <begin position="18"/>
        <end position="298"/>
    </location>
</feature>
<keyword evidence="5" id="KW-1185">Reference proteome</keyword>
<dbReference type="Proteomes" id="UP000504635">
    <property type="component" value="Unplaced"/>
</dbReference>
<sequence length="328" mass="36734">MAGQITFDLAGKYKIPAVGFGTFAATDEKELEAALDAAFEAGYRHVDTATIYGNEHIIGNVLKKWFDSGKLSRKDVFITTKLPPDGVHPDRVEKFLLESLKKLQLDYVDLYLIHLPICTSGFLAHGPESAKPEPTDHVATWKKLEEQVDLGRAKSIGVSNFNISQVKRILDNARIKPAANQVELHVFLQQPELVKFLKQNGILPISYSTLSNPGINKYYEKVGRPLRKNAPDLLGNATVKSIAEKHHKTAGQILLKYWIQNNVPIIPKSVTPSRIKENIDLFDFSLDENDLKALESLDLGEAARTATFLLSKEFIEHPEYPFPKRPLP</sequence>
<dbReference type="InterPro" id="IPR023210">
    <property type="entry name" value="NADP_OxRdtase_dom"/>
</dbReference>
<dbReference type="FunFam" id="3.20.20.100:FF:000029">
    <property type="entry name" value="Aldo-keto reductase"/>
    <property type="match status" value="1"/>
</dbReference>
<dbReference type="KEGG" id="soy:115885433"/>
<gene>
    <name evidence="6" type="primary">LOC115885433</name>
</gene>
<dbReference type="PROSITE" id="PS00062">
    <property type="entry name" value="ALDOKETO_REDUCTASE_2"/>
    <property type="match status" value="1"/>
</dbReference>
<evidence type="ECO:0000256" key="3">
    <source>
        <dbReference type="PIRSR" id="PIRSR000097-3"/>
    </source>
</evidence>
<evidence type="ECO:0000313" key="5">
    <source>
        <dbReference type="Proteomes" id="UP000504635"/>
    </source>
</evidence>
<dbReference type="SUPFAM" id="SSF51430">
    <property type="entry name" value="NAD(P)-linked oxidoreductase"/>
    <property type="match status" value="1"/>
</dbReference>
<dbReference type="PRINTS" id="PR00069">
    <property type="entry name" value="ALDKETRDTASE"/>
</dbReference>
<feature type="binding site" evidence="2">
    <location>
        <position position="114"/>
    </location>
    <ligand>
        <name>substrate</name>
    </ligand>
</feature>
<dbReference type="InterPro" id="IPR020471">
    <property type="entry name" value="AKR"/>
</dbReference>
<dbReference type="PIRSF" id="PIRSF000097">
    <property type="entry name" value="AKR"/>
    <property type="match status" value="1"/>
</dbReference>
<dbReference type="AlphaFoldDB" id="A0A6J2YAH9"/>
<evidence type="ECO:0000313" key="6">
    <source>
        <dbReference type="RefSeq" id="XP_030760209.1"/>
    </source>
</evidence>
<dbReference type="Gene3D" id="3.20.20.100">
    <property type="entry name" value="NADP-dependent oxidoreductase domain"/>
    <property type="match status" value="1"/>
</dbReference>